<dbReference type="PRINTS" id="PR00473">
    <property type="entry name" value="GALCTOKINASE"/>
</dbReference>
<dbReference type="SUPFAM" id="SSF55060">
    <property type="entry name" value="GHMP Kinase, C-terminal domain"/>
    <property type="match status" value="1"/>
</dbReference>
<feature type="binding site" evidence="11">
    <location>
        <position position="227"/>
    </location>
    <ligand>
        <name>substrate</name>
    </ligand>
</feature>
<feature type="binding site" evidence="11">
    <location>
        <begin position="34"/>
        <end position="37"/>
    </location>
    <ligand>
        <name>substrate</name>
    </ligand>
</feature>
<dbReference type="EC" id="2.7.1.6" evidence="11 12"/>
<gene>
    <name evidence="11 16" type="primary">galK</name>
    <name evidence="16" type="ORF">PCC79_16710</name>
</gene>
<dbReference type="GO" id="GO:0004335">
    <property type="term" value="F:galactokinase activity"/>
    <property type="evidence" value="ECO:0007669"/>
    <property type="project" value="UniProtKB-EC"/>
</dbReference>
<protein>
    <recommendedName>
        <fullName evidence="11 12">Galactokinase</fullName>
        <ecNumber evidence="11 12">2.7.1.6</ecNumber>
    </recommendedName>
    <alternativeName>
        <fullName evidence="11">Galactose kinase</fullName>
    </alternativeName>
</protein>
<dbReference type="Pfam" id="PF08544">
    <property type="entry name" value="GHMP_kinases_C"/>
    <property type="match status" value="1"/>
</dbReference>
<evidence type="ECO:0000313" key="16">
    <source>
        <dbReference type="EMBL" id="WZW98504.1"/>
    </source>
</evidence>
<dbReference type="Proteomes" id="UP001434337">
    <property type="component" value="Chromosome"/>
</dbReference>
<comment type="pathway">
    <text evidence="11">Carbohydrate metabolism; galactose metabolism.</text>
</comment>
<evidence type="ECO:0000256" key="6">
    <source>
        <dbReference type="ARBA" id="ARBA00022777"/>
    </source>
</evidence>
<keyword evidence="8 11" id="KW-0460">Magnesium</keyword>
<feature type="domain" description="GHMP kinase N-terminal" evidence="13">
    <location>
        <begin position="93"/>
        <end position="182"/>
    </location>
</feature>
<keyword evidence="4 11" id="KW-0479">Metal-binding</keyword>
<dbReference type="Pfam" id="PF10509">
    <property type="entry name" value="GalKase_gal_bdg"/>
    <property type="match status" value="1"/>
</dbReference>
<evidence type="ECO:0000256" key="2">
    <source>
        <dbReference type="ARBA" id="ARBA00022490"/>
    </source>
</evidence>
<keyword evidence="9 11" id="KW-0299">Galactose metabolism</keyword>
<proteinExistence type="inferred from homology"/>
<dbReference type="Gene3D" id="3.30.230.10">
    <property type="match status" value="1"/>
</dbReference>
<comment type="subcellular location">
    <subcellularLocation>
        <location evidence="11">Cytoplasm</location>
    </subcellularLocation>
</comment>
<comment type="caution">
    <text evidence="11">Lacks conserved residue(s) required for the propagation of feature annotation.</text>
</comment>
<dbReference type="InterPro" id="IPR019539">
    <property type="entry name" value="GalKase_N"/>
</dbReference>
<dbReference type="PRINTS" id="PR00959">
    <property type="entry name" value="MEVGALKINASE"/>
</dbReference>
<evidence type="ECO:0000256" key="1">
    <source>
        <dbReference type="ARBA" id="ARBA00006566"/>
    </source>
</evidence>
<dbReference type="Gene3D" id="3.30.70.890">
    <property type="entry name" value="GHMP kinase, C-terminal domain"/>
    <property type="match status" value="1"/>
</dbReference>
<dbReference type="InterPro" id="IPR014721">
    <property type="entry name" value="Ribsml_uS5_D2-typ_fold_subgr"/>
</dbReference>
<evidence type="ECO:0000256" key="12">
    <source>
        <dbReference type="NCBIfam" id="TIGR00131"/>
    </source>
</evidence>
<dbReference type="InterPro" id="IPR006206">
    <property type="entry name" value="Mevalonate/galactokinase"/>
</dbReference>
<evidence type="ECO:0000259" key="15">
    <source>
        <dbReference type="Pfam" id="PF10509"/>
    </source>
</evidence>
<keyword evidence="10 11" id="KW-0119">Carbohydrate metabolism</keyword>
<dbReference type="InterPro" id="IPR019741">
    <property type="entry name" value="Galactokinase_CS"/>
</dbReference>
<sequence length="388" mass="40550">MIATAPLSEFFEGLFGGEPSGFWAGPGRVNLIGEHTDYNDGLVLPFAIDRWAVAALRLRSDRTIRLATDYVDGVVETTLDRIGPAGLSGWSAYPLGVVWALGEHGADLTDLPGFDLALTSDVPVGAGLSSSAAIESAVGMALNEAWQLGLDRQTLARVGQRAENVVVGAPTGIMDQSASLLGAPDCAVFLDCRSLDAEVVPLGLDAAGIEVLVVDTRVSHAHADGGYASRRTACEAGARILGVPMLRDVTVADLDRVRTLLDDVTFRRVRHVVTENQRVLDTVRLLRHEGPSAIGALLDASHASMRDDFEISTPELDLATDVARAHGAIGARVTGGGFGGCVIALVPVDAVATVTDGVREAFASAGFTEPGIFNVRPVAGAGRIEVTP</sequence>
<dbReference type="PIRSF" id="PIRSF000530">
    <property type="entry name" value="Galactokinase"/>
    <property type="match status" value="1"/>
</dbReference>
<evidence type="ECO:0000259" key="13">
    <source>
        <dbReference type="Pfam" id="PF00288"/>
    </source>
</evidence>
<keyword evidence="5 11" id="KW-0547">Nucleotide-binding</keyword>
<comment type="catalytic activity">
    <reaction evidence="11">
        <text>alpha-D-galactose + ATP = alpha-D-galactose 1-phosphate + ADP + H(+)</text>
        <dbReference type="Rhea" id="RHEA:13553"/>
        <dbReference type="ChEBI" id="CHEBI:15378"/>
        <dbReference type="ChEBI" id="CHEBI:28061"/>
        <dbReference type="ChEBI" id="CHEBI:30616"/>
        <dbReference type="ChEBI" id="CHEBI:58336"/>
        <dbReference type="ChEBI" id="CHEBI:456216"/>
        <dbReference type="EC" id="2.7.1.6"/>
    </reaction>
</comment>
<dbReference type="PANTHER" id="PTHR10457">
    <property type="entry name" value="MEVALONATE KINASE/GALACTOKINASE"/>
    <property type="match status" value="1"/>
</dbReference>
<reference evidence="16 17" key="1">
    <citation type="journal article" date="2023" name="Environ Microbiome">
        <title>A coral-associated actinobacterium mitigates coral bleaching under heat stress.</title>
        <authorList>
            <person name="Li J."/>
            <person name="Zou Y."/>
            <person name="Li Q."/>
            <person name="Zhang J."/>
            <person name="Bourne D.G."/>
            <person name="Lyu Y."/>
            <person name="Liu C."/>
            <person name="Zhang S."/>
        </authorList>
    </citation>
    <scope>NUCLEOTIDE SEQUENCE [LARGE SCALE GENOMIC DNA]</scope>
    <source>
        <strain evidence="16 17">SCSIO 13291</strain>
    </source>
</reference>
<organism evidence="16 17">
    <name type="scientific">Propioniciclava soli</name>
    <dbReference type="NCBI Taxonomy" id="2775081"/>
    <lineage>
        <taxon>Bacteria</taxon>
        <taxon>Bacillati</taxon>
        <taxon>Actinomycetota</taxon>
        <taxon>Actinomycetes</taxon>
        <taxon>Propionibacteriales</taxon>
        <taxon>Propionibacteriaceae</taxon>
        <taxon>Propioniciclava</taxon>
    </lineage>
</organism>
<feature type="domain" description="Galactokinase N-terminal" evidence="15">
    <location>
        <begin position="10"/>
        <end position="57"/>
    </location>
</feature>
<dbReference type="SUPFAM" id="SSF54211">
    <property type="entry name" value="Ribosomal protein S5 domain 2-like"/>
    <property type="match status" value="1"/>
</dbReference>
<dbReference type="InterPro" id="IPR000705">
    <property type="entry name" value="Galactokinase"/>
</dbReference>
<keyword evidence="17" id="KW-1185">Reference proteome</keyword>
<dbReference type="NCBIfam" id="TIGR00131">
    <property type="entry name" value="gal_kin"/>
    <property type="match status" value="1"/>
</dbReference>
<dbReference type="HAMAP" id="MF_00246">
    <property type="entry name" value="Galactokinase"/>
    <property type="match status" value="1"/>
</dbReference>
<keyword evidence="2 11" id="KW-0963">Cytoplasm</keyword>
<evidence type="ECO:0000256" key="9">
    <source>
        <dbReference type="ARBA" id="ARBA00023144"/>
    </source>
</evidence>
<dbReference type="RefSeq" id="WP_342372537.1">
    <property type="nucleotide sequence ID" value="NZ_CP115965.1"/>
</dbReference>
<feature type="binding site" evidence="11">
    <location>
        <begin position="125"/>
        <end position="131"/>
    </location>
    <ligand>
        <name>ATP</name>
        <dbReference type="ChEBI" id="CHEBI:30616"/>
    </ligand>
</feature>
<evidence type="ECO:0000256" key="11">
    <source>
        <dbReference type="HAMAP-Rule" id="MF_00246"/>
    </source>
</evidence>
<evidence type="ECO:0000313" key="17">
    <source>
        <dbReference type="Proteomes" id="UP001434337"/>
    </source>
</evidence>
<evidence type="ECO:0000259" key="14">
    <source>
        <dbReference type="Pfam" id="PF08544"/>
    </source>
</evidence>
<dbReference type="InterPro" id="IPR036554">
    <property type="entry name" value="GHMP_kinase_C_sf"/>
</dbReference>
<comment type="similarity">
    <text evidence="1 11">Belongs to the GHMP kinase family. GalK subfamily.</text>
</comment>
<dbReference type="PROSITE" id="PS00106">
    <property type="entry name" value="GALACTOKINASE"/>
    <property type="match status" value="1"/>
</dbReference>
<evidence type="ECO:0000256" key="7">
    <source>
        <dbReference type="ARBA" id="ARBA00022840"/>
    </source>
</evidence>
<dbReference type="PROSITE" id="PS00627">
    <property type="entry name" value="GHMP_KINASES_ATP"/>
    <property type="match status" value="1"/>
</dbReference>
<dbReference type="InterPro" id="IPR006204">
    <property type="entry name" value="GHMP_kinase_N_dom"/>
</dbReference>
<feature type="site" description="Transition state stabilizer" evidence="11">
    <location>
        <position position="28"/>
    </location>
</feature>
<evidence type="ECO:0000256" key="4">
    <source>
        <dbReference type="ARBA" id="ARBA00022723"/>
    </source>
</evidence>
<evidence type="ECO:0000256" key="8">
    <source>
        <dbReference type="ARBA" id="ARBA00022842"/>
    </source>
</evidence>
<keyword evidence="3 11" id="KW-0808">Transferase</keyword>
<dbReference type="EMBL" id="CP115965">
    <property type="protein sequence ID" value="WZW98504.1"/>
    <property type="molecule type" value="Genomic_DNA"/>
</dbReference>
<dbReference type="InterPro" id="IPR006203">
    <property type="entry name" value="GHMP_knse_ATP-bd_CS"/>
</dbReference>
<accession>A0ABZ3C8I0</accession>
<dbReference type="InterPro" id="IPR020568">
    <property type="entry name" value="Ribosomal_Su5_D2-typ_SF"/>
</dbReference>
<keyword evidence="6 11" id="KW-0418">Kinase</keyword>
<dbReference type="InterPro" id="IPR022963">
    <property type="entry name" value="Galactokinase_bac"/>
</dbReference>
<evidence type="ECO:0000256" key="3">
    <source>
        <dbReference type="ARBA" id="ARBA00022679"/>
    </source>
</evidence>
<name>A0ABZ3C8I0_9ACTN</name>
<comment type="function">
    <text evidence="11">Catalyzes the transfer of the gamma-phosphate of ATP to D-galactose to form alpha-D-galactose-1-phosphate (Gal-1-P).</text>
</comment>
<dbReference type="InterPro" id="IPR013750">
    <property type="entry name" value="GHMP_kinase_C_dom"/>
</dbReference>
<dbReference type="PANTHER" id="PTHR10457:SF7">
    <property type="entry name" value="GALACTOKINASE-RELATED"/>
    <property type="match status" value="1"/>
</dbReference>
<dbReference type="Pfam" id="PF00288">
    <property type="entry name" value="GHMP_kinases_N"/>
    <property type="match status" value="1"/>
</dbReference>
<feature type="binding site" evidence="11">
    <location>
        <position position="163"/>
    </location>
    <ligand>
        <name>Mg(2+)</name>
        <dbReference type="ChEBI" id="CHEBI:18420"/>
    </ligand>
</feature>
<feature type="active site" description="Proton acceptor" evidence="11">
    <location>
        <position position="175"/>
    </location>
</feature>
<feature type="binding site" evidence="11">
    <location>
        <position position="131"/>
    </location>
    <ligand>
        <name>Mg(2+)</name>
        <dbReference type="ChEBI" id="CHEBI:18420"/>
    </ligand>
</feature>
<evidence type="ECO:0000256" key="10">
    <source>
        <dbReference type="ARBA" id="ARBA00023277"/>
    </source>
</evidence>
<keyword evidence="7 11" id="KW-0067">ATP-binding</keyword>
<feature type="domain" description="GHMP kinase C-terminal" evidence="14">
    <location>
        <begin position="285"/>
        <end position="362"/>
    </location>
</feature>
<evidence type="ECO:0000256" key="5">
    <source>
        <dbReference type="ARBA" id="ARBA00022741"/>
    </source>
</evidence>